<gene>
    <name evidence="7" type="ORF">BXYJ_LOCUS1964</name>
</gene>
<evidence type="ECO:0000256" key="4">
    <source>
        <dbReference type="ARBA" id="ARBA00023136"/>
    </source>
</evidence>
<evidence type="ECO:0000313" key="12">
    <source>
        <dbReference type="WBParaSite" id="BXY_0464500.1"/>
    </source>
</evidence>
<dbReference type="EMBL" id="CAJFCV020000001">
    <property type="protein sequence ID" value="CAG9086521.1"/>
    <property type="molecule type" value="Genomic_DNA"/>
</dbReference>
<comment type="subcellular location">
    <subcellularLocation>
        <location evidence="1">Membrane</location>
    </subcellularLocation>
</comment>
<dbReference type="Proteomes" id="UP000095284">
    <property type="component" value="Unplaced"/>
</dbReference>
<evidence type="ECO:0000313" key="8">
    <source>
        <dbReference type="EMBL" id="CAG9086521.1"/>
    </source>
</evidence>
<evidence type="ECO:0000313" key="7">
    <source>
        <dbReference type="EMBL" id="CAD5210509.1"/>
    </source>
</evidence>
<reference evidence="12" key="1">
    <citation type="submission" date="2016-11" db="UniProtKB">
        <authorList>
            <consortium name="WormBaseParasite"/>
        </authorList>
    </citation>
    <scope>IDENTIFICATION</scope>
</reference>
<feature type="domain" description="G-protein coupled receptors family 1 profile" evidence="6">
    <location>
        <begin position="27"/>
        <end position="272"/>
    </location>
</feature>
<dbReference type="GO" id="GO:0004930">
    <property type="term" value="F:G protein-coupled receptor activity"/>
    <property type="evidence" value="ECO:0007669"/>
    <property type="project" value="InterPro"/>
</dbReference>
<dbReference type="WBParaSite" id="BXY_0464500.1">
    <property type="protein sequence ID" value="BXY_0464500.1"/>
    <property type="gene ID" value="BXY_0464500"/>
</dbReference>
<sequence>MDNGTSIVAGQILEGSIFVFTVLGCFGNSNIVIATIKFKELQTKCGFLLAILACCDGSSLLFECWSGIRLVTDTAAMTQKKCFALQVGYIIVENTGVFMILAVSVDRQLAIQTPMKYRHWDTKTYVLRMIVIPVLYGFVYPISTLVVGIDPNEVVGMCNLPTSMPYIVSVYWNYLSTAACAATVLCYAITYFMLYKVSPEKLNAKSSQIMQQRKIVNTLSINVIGFFISSVATALTILYFRNSGASQDVIDAAETYAAIPGLISFTINYYIYFWRSSDYRKAFSRLLHLEKYFVKEVNITVVPQSTAISLQRTLTVA</sequence>
<organism evidence="10 12">
    <name type="scientific">Bursaphelenchus xylophilus</name>
    <name type="common">Pinewood nematode worm</name>
    <name type="synonym">Aphelenchoides xylophilus</name>
    <dbReference type="NCBI Taxonomy" id="6326"/>
    <lineage>
        <taxon>Eukaryota</taxon>
        <taxon>Metazoa</taxon>
        <taxon>Ecdysozoa</taxon>
        <taxon>Nematoda</taxon>
        <taxon>Chromadorea</taxon>
        <taxon>Rhabditida</taxon>
        <taxon>Tylenchina</taxon>
        <taxon>Tylenchomorpha</taxon>
        <taxon>Aphelenchoidea</taxon>
        <taxon>Aphelenchoididae</taxon>
        <taxon>Bursaphelenchus</taxon>
    </lineage>
</organism>
<dbReference type="InterPro" id="IPR017452">
    <property type="entry name" value="GPCR_Rhodpsn_7TM"/>
</dbReference>
<evidence type="ECO:0000313" key="11">
    <source>
        <dbReference type="Proteomes" id="UP000659654"/>
    </source>
</evidence>
<feature type="transmembrane region" description="Helical" evidence="5">
    <location>
        <begin position="12"/>
        <end position="33"/>
    </location>
</feature>
<protein>
    <submittedName>
        <fullName evidence="7">(pine wood nematode) hypothetical protein</fullName>
    </submittedName>
    <submittedName>
        <fullName evidence="12">G_PROTEIN_RECEP_F1_2 domain-containing protein</fullName>
    </submittedName>
    <submittedName>
        <fullName evidence="9">Srsx-17</fullName>
    </submittedName>
</protein>
<dbReference type="Proteomes" id="UP000582659">
    <property type="component" value="Unassembled WGS sequence"/>
</dbReference>
<reference evidence="8" key="3">
    <citation type="submission" date="2020-08" db="EMBL/GenBank/DDBJ databases">
        <authorList>
            <person name="Kikuchi T."/>
        </authorList>
    </citation>
    <scope>NUCLEOTIDE SEQUENCE</scope>
    <source>
        <strain evidence="7">Ka4C1</strain>
    </source>
</reference>
<keyword evidence="3 5" id="KW-1133">Transmembrane helix</keyword>
<feature type="transmembrane region" description="Helical" evidence="5">
    <location>
        <begin position="83"/>
        <end position="105"/>
    </location>
</feature>
<dbReference type="InterPro" id="IPR047130">
    <property type="entry name" value="7TM_GPCR_Srsx_nematod"/>
</dbReference>
<feature type="transmembrane region" description="Helical" evidence="5">
    <location>
        <begin position="45"/>
        <end position="68"/>
    </location>
</feature>
<feature type="transmembrane region" description="Helical" evidence="5">
    <location>
        <begin position="125"/>
        <end position="149"/>
    </location>
</feature>
<feature type="transmembrane region" description="Helical" evidence="5">
    <location>
        <begin position="169"/>
        <end position="194"/>
    </location>
</feature>
<dbReference type="Pfam" id="PF10320">
    <property type="entry name" value="7TM_GPCR_Srsx"/>
    <property type="match status" value="1"/>
</dbReference>
<feature type="transmembrane region" description="Helical" evidence="5">
    <location>
        <begin position="215"/>
        <end position="240"/>
    </location>
</feature>
<dbReference type="EMBL" id="MN206769">
    <property type="protein sequence ID" value="QIJ32627.1"/>
    <property type="molecule type" value="mRNA"/>
</dbReference>
<evidence type="ECO:0000256" key="1">
    <source>
        <dbReference type="ARBA" id="ARBA00004370"/>
    </source>
</evidence>
<dbReference type="Gene3D" id="1.20.1070.10">
    <property type="entry name" value="Rhodopsin 7-helix transmembrane proteins"/>
    <property type="match status" value="1"/>
</dbReference>
<name>A0A1I7RV84_BURXY</name>
<dbReference type="Proteomes" id="UP000659654">
    <property type="component" value="Unassembled WGS sequence"/>
</dbReference>
<dbReference type="SMR" id="A0A1I7RV84"/>
<keyword evidence="11" id="KW-1185">Reference proteome</keyword>
<evidence type="ECO:0000256" key="3">
    <source>
        <dbReference type="ARBA" id="ARBA00022989"/>
    </source>
</evidence>
<dbReference type="PROSITE" id="PS50262">
    <property type="entry name" value="G_PROTEIN_RECEP_F1_2"/>
    <property type="match status" value="1"/>
</dbReference>
<dbReference type="OrthoDB" id="5820127at2759"/>
<dbReference type="AlphaFoldDB" id="A0A1I7RV84"/>
<evidence type="ECO:0000256" key="2">
    <source>
        <dbReference type="ARBA" id="ARBA00022692"/>
    </source>
</evidence>
<dbReference type="InterPro" id="IPR019424">
    <property type="entry name" value="7TM_GPCR_Srsx"/>
</dbReference>
<dbReference type="InterPro" id="IPR000276">
    <property type="entry name" value="GPCR_Rhodpsn"/>
</dbReference>
<evidence type="ECO:0000256" key="5">
    <source>
        <dbReference type="SAM" id="Phobius"/>
    </source>
</evidence>
<evidence type="ECO:0000313" key="10">
    <source>
        <dbReference type="Proteomes" id="UP000095284"/>
    </source>
</evidence>
<reference evidence="9" key="2">
    <citation type="submission" date="2019-07" db="EMBL/GenBank/DDBJ databases">
        <authorList>
            <person name="Zhao M."/>
            <person name="Zhao L."/>
            <person name="Sun J."/>
        </authorList>
    </citation>
    <scope>NUCLEOTIDE SEQUENCE</scope>
    <source>
        <tissue evidence="9">Whole body</tissue>
    </source>
</reference>
<dbReference type="PANTHER" id="PTHR23360">
    <property type="entry name" value="G-PROTEIN COUPLED RECEPTORS FAMILY 1 PROFILE DOMAIN-CONTAINING PROTEIN-RELATED"/>
    <property type="match status" value="1"/>
</dbReference>
<dbReference type="EMBL" id="CAJFDI010000001">
    <property type="protein sequence ID" value="CAD5210509.1"/>
    <property type="molecule type" value="Genomic_DNA"/>
</dbReference>
<feature type="transmembrane region" description="Helical" evidence="5">
    <location>
        <begin position="255"/>
        <end position="274"/>
    </location>
</feature>
<evidence type="ECO:0000313" key="9">
    <source>
        <dbReference type="EMBL" id="QIJ32627.1"/>
    </source>
</evidence>
<keyword evidence="2 5" id="KW-0812">Transmembrane</keyword>
<accession>A0A1I7RV84</accession>
<dbReference type="CDD" id="cd00637">
    <property type="entry name" value="7tm_classA_rhodopsin-like"/>
    <property type="match status" value="1"/>
</dbReference>
<evidence type="ECO:0000259" key="6">
    <source>
        <dbReference type="PROSITE" id="PS50262"/>
    </source>
</evidence>
<dbReference type="SMART" id="SM01381">
    <property type="entry name" value="7TM_GPCR_Srsx"/>
    <property type="match status" value="1"/>
</dbReference>
<proteinExistence type="evidence at transcript level"/>
<keyword evidence="4 5" id="KW-0472">Membrane</keyword>
<dbReference type="SUPFAM" id="SSF81321">
    <property type="entry name" value="Family A G protein-coupled receptor-like"/>
    <property type="match status" value="1"/>
</dbReference>
<dbReference type="PANTHER" id="PTHR23360:SF68">
    <property type="entry name" value="G-PROTEIN COUPLED RECEPTORS FAMILY 1 PROFILE DOMAIN-CONTAINING PROTEIN"/>
    <property type="match status" value="1"/>
</dbReference>
<dbReference type="GO" id="GO:0016020">
    <property type="term" value="C:membrane"/>
    <property type="evidence" value="ECO:0007669"/>
    <property type="project" value="UniProtKB-SubCell"/>
</dbReference>